<comment type="similarity">
    <text evidence="2">Belongs to the peptidase M20A family. ArgE subfamily.</text>
</comment>
<dbReference type="AlphaFoldDB" id="A0A7G6TYS6"/>
<dbReference type="InterPro" id="IPR001261">
    <property type="entry name" value="ArgE/DapE_CS"/>
</dbReference>
<dbReference type="PANTHER" id="PTHR43808:SF31">
    <property type="entry name" value="N-ACETYL-L-CITRULLINE DEACETYLASE"/>
    <property type="match status" value="1"/>
</dbReference>
<dbReference type="EMBL" id="CP050292">
    <property type="protein sequence ID" value="QND71908.1"/>
    <property type="molecule type" value="Genomic_DNA"/>
</dbReference>
<dbReference type="GO" id="GO:0008777">
    <property type="term" value="F:acetylornithine deacetylase activity"/>
    <property type="evidence" value="ECO:0007669"/>
    <property type="project" value="UniProtKB-EC"/>
</dbReference>
<keyword evidence="8" id="KW-0862">Zinc</keyword>
<dbReference type="InterPro" id="IPR036264">
    <property type="entry name" value="Bact_exopeptidase_dim_dom"/>
</dbReference>
<evidence type="ECO:0000256" key="3">
    <source>
        <dbReference type="ARBA" id="ARBA00022490"/>
    </source>
</evidence>
<evidence type="ECO:0000313" key="11">
    <source>
        <dbReference type="EMBL" id="QND71908.1"/>
    </source>
</evidence>
<dbReference type="Pfam" id="PF01546">
    <property type="entry name" value="Peptidase_M20"/>
    <property type="match status" value="1"/>
</dbReference>
<keyword evidence="7 11" id="KW-0378">Hydrolase</keyword>
<keyword evidence="9" id="KW-0170">Cobalt</keyword>
<evidence type="ECO:0000256" key="1">
    <source>
        <dbReference type="ARBA" id="ARBA00001947"/>
    </source>
</evidence>
<evidence type="ECO:0000256" key="2">
    <source>
        <dbReference type="ARBA" id="ARBA00005691"/>
    </source>
</evidence>
<dbReference type="SUPFAM" id="SSF55031">
    <property type="entry name" value="Bacterial exopeptidase dimerisation domain"/>
    <property type="match status" value="1"/>
</dbReference>
<gene>
    <name evidence="11" type="primary">argE</name>
    <name evidence="11" type="ORF">HB776_12210</name>
</gene>
<keyword evidence="4" id="KW-0055">Arginine biosynthesis</keyword>
<accession>A0A7G6TYS6</accession>
<dbReference type="Gene3D" id="3.40.630.10">
    <property type="entry name" value="Zn peptidases"/>
    <property type="match status" value="1"/>
</dbReference>
<name>A0A7G6TYS6_9BRAD</name>
<dbReference type="PANTHER" id="PTHR43808">
    <property type="entry name" value="ACETYLORNITHINE DEACETYLASE"/>
    <property type="match status" value="1"/>
</dbReference>
<protein>
    <submittedName>
        <fullName evidence="11">Acetylornithine deacetylase</fullName>
        <ecNumber evidence="11">3.5.1.16</ecNumber>
    </submittedName>
</protein>
<evidence type="ECO:0000313" key="12">
    <source>
        <dbReference type="Proteomes" id="UP000515291"/>
    </source>
</evidence>
<dbReference type="GO" id="GO:0046872">
    <property type="term" value="F:metal ion binding"/>
    <property type="evidence" value="ECO:0007669"/>
    <property type="project" value="UniProtKB-KW"/>
</dbReference>
<dbReference type="PROSITE" id="PS00759">
    <property type="entry name" value="ARGE_DAPE_CPG2_2"/>
    <property type="match status" value="1"/>
</dbReference>
<dbReference type="NCBIfam" id="TIGR01892">
    <property type="entry name" value="AcOrn-deacetyl"/>
    <property type="match status" value="1"/>
</dbReference>
<dbReference type="InterPro" id="IPR050072">
    <property type="entry name" value="Peptidase_M20A"/>
</dbReference>
<dbReference type="GO" id="GO:0006526">
    <property type="term" value="P:L-arginine biosynthetic process"/>
    <property type="evidence" value="ECO:0007669"/>
    <property type="project" value="UniProtKB-KW"/>
</dbReference>
<sequence length="392" mass="41365">MIDRIAQILCELISIESISANSNLDIIACIERILASSGVSSRRVPSPDGCKASLLATIGPVDRPGVVLSAHTDVVPVEGQAWTVPPFAGVIRDERVYGRGATDMKGFLAVVLAAVPRLKEAATAAPVHLAFSYDEEVGCRGAPDLVRLLMQSVAPPALAIVGEPTTMRVVRAHKGKVARRLTVTGRTGHSAMPHRAANAVDAGVAIAHALCGFADEEVARGGDAAFDPPYTTIHVGSLHGGSMVNLVPERAVLEYEIRTMPGRDAGEILARVDEVVARERDRLRASAPEADIVSEELSAYPGLDTAADASMTRLVAEMAGDTQPATTVAFGTEAGLYAEAGIPTLVCGPGDMARGHKADEWIGFDELAAANAMMDRLADLLRRPSEEWIRVS</sequence>
<dbReference type="InterPro" id="IPR002933">
    <property type="entry name" value="Peptidase_M20"/>
</dbReference>
<dbReference type="Proteomes" id="UP000515291">
    <property type="component" value="Chromosome"/>
</dbReference>
<dbReference type="RefSeq" id="WP_184517967.1">
    <property type="nucleotide sequence ID" value="NZ_CP050292.1"/>
</dbReference>
<organism evidence="11 12">
    <name type="scientific">Tardiphaga robiniae</name>
    <dbReference type="NCBI Taxonomy" id="943830"/>
    <lineage>
        <taxon>Bacteria</taxon>
        <taxon>Pseudomonadati</taxon>
        <taxon>Pseudomonadota</taxon>
        <taxon>Alphaproteobacteria</taxon>
        <taxon>Hyphomicrobiales</taxon>
        <taxon>Nitrobacteraceae</taxon>
        <taxon>Tardiphaga</taxon>
    </lineage>
</organism>
<dbReference type="InterPro" id="IPR010169">
    <property type="entry name" value="AcOrn-deacetyl"/>
</dbReference>
<feature type="domain" description="Peptidase M20 dimerisation" evidence="10">
    <location>
        <begin position="172"/>
        <end position="279"/>
    </location>
</feature>
<dbReference type="Gene3D" id="3.30.70.360">
    <property type="match status" value="1"/>
</dbReference>
<comment type="cofactor">
    <cofactor evidence="1">
        <name>Zn(2+)</name>
        <dbReference type="ChEBI" id="CHEBI:29105"/>
    </cofactor>
</comment>
<evidence type="ECO:0000256" key="9">
    <source>
        <dbReference type="ARBA" id="ARBA00023285"/>
    </source>
</evidence>
<dbReference type="Pfam" id="PF07687">
    <property type="entry name" value="M20_dimer"/>
    <property type="match status" value="1"/>
</dbReference>
<reference evidence="12" key="1">
    <citation type="journal article" date="2020" name="Mol. Plant Microbe">
        <title>Rhizobial microsymbionts of the narrowly endemic Oxytropis species growing in Kamchatka are characterized by significant genetic diversity and possess a set of genes that are associated with T3SS and T6SS secretion systems and can affect the development of symbiosis.</title>
        <authorList>
            <person name="Safronova V."/>
            <person name="Guro P."/>
            <person name="Sazanova A."/>
            <person name="Kuznetsova I."/>
            <person name="Belimov A."/>
            <person name="Yakubov V."/>
            <person name="Chirak E."/>
            <person name="Afonin A."/>
            <person name="Gogolev Y."/>
            <person name="Andronov E."/>
            <person name="Tikhonovich I."/>
        </authorList>
    </citation>
    <scope>NUCLEOTIDE SEQUENCE [LARGE SCALE GENOMIC DNA]</scope>
    <source>
        <strain evidence="12">581</strain>
    </source>
</reference>
<proteinExistence type="inferred from homology"/>
<dbReference type="CDD" id="cd03894">
    <property type="entry name" value="M20_ArgE"/>
    <property type="match status" value="1"/>
</dbReference>
<dbReference type="NCBIfam" id="NF005710">
    <property type="entry name" value="PRK07522.1"/>
    <property type="match status" value="1"/>
</dbReference>
<evidence type="ECO:0000256" key="6">
    <source>
        <dbReference type="ARBA" id="ARBA00022723"/>
    </source>
</evidence>
<keyword evidence="3" id="KW-0963">Cytoplasm</keyword>
<keyword evidence="5" id="KW-0028">Amino-acid biosynthesis</keyword>
<evidence type="ECO:0000256" key="7">
    <source>
        <dbReference type="ARBA" id="ARBA00022801"/>
    </source>
</evidence>
<evidence type="ECO:0000259" key="10">
    <source>
        <dbReference type="Pfam" id="PF07687"/>
    </source>
</evidence>
<evidence type="ECO:0000256" key="5">
    <source>
        <dbReference type="ARBA" id="ARBA00022605"/>
    </source>
</evidence>
<evidence type="ECO:0000256" key="4">
    <source>
        <dbReference type="ARBA" id="ARBA00022571"/>
    </source>
</evidence>
<dbReference type="SUPFAM" id="SSF53187">
    <property type="entry name" value="Zn-dependent exopeptidases"/>
    <property type="match status" value="1"/>
</dbReference>
<dbReference type="EC" id="3.5.1.16" evidence="11"/>
<dbReference type="InterPro" id="IPR011650">
    <property type="entry name" value="Peptidase_M20_dimer"/>
</dbReference>
<dbReference type="KEGG" id="trb:HB776_12210"/>
<keyword evidence="6" id="KW-0479">Metal-binding</keyword>
<evidence type="ECO:0000256" key="8">
    <source>
        <dbReference type="ARBA" id="ARBA00022833"/>
    </source>
</evidence>